<dbReference type="AlphaFoldDB" id="G9EQB6"/>
<organism evidence="2 3">
    <name type="scientific">Legionella drancourtii LLAP12</name>
    <dbReference type="NCBI Taxonomy" id="658187"/>
    <lineage>
        <taxon>Bacteria</taxon>
        <taxon>Pseudomonadati</taxon>
        <taxon>Pseudomonadota</taxon>
        <taxon>Gammaproteobacteria</taxon>
        <taxon>Legionellales</taxon>
        <taxon>Legionellaceae</taxon>
        <taxon>Legionella</taxon>
    </lineage>
</organism>
<evidence type="ECO:0000313" key="3">
    <source>
        <dbReference type="Proteomes" id="UP000002770"/>
    </source>
</evidence>
<gene>
    <name evidence="2" type="ORF">LDG_7463</name>
</gene>
<dbReference type="RefSeq" id="WP_006871371.1">
    <property type="nucleotide sequence ID" value="NZ_JH413829.1"/>
</dbReference>
<dbReference type="InParanoid" id="G9EQB6"/>
<dbReference type="Proteomes" id="UP000002770">
    <property type="component" value="Unassembled WGS sequence"/>
</dbReference>
<dbReference type="EMBL" id="JH413829">
    <property type="protein sequence ID" value="EHL30511.1"/>
    <property type="molecule type" value="Genomic_DNA"/>
</dbReference>
<proteinExistence type="predicted"/>
<reference evidence="2 3" key="1">
    <citation type="journal article" date="2011" name="BMC Genomics">
        <title>Insight into cross-talk between intra-amoebal pathogens.</title>
        <authorList>
            <person name="Gimenez G."/>
            <person name="Bertelli C."/>
            <person name="Moliner C."/>
            <person name="Robert C."/>
            <person name="Raoult D."/>
            <person name="Fournier P.E."/>
            <person name="Greub G."/>
        </authorList>
    </citation>
    <scope>NUCLEOTIDE SEQUENCE [LARGE SCALE GENOMIC DNA]</scope>
    <source>
        <strain evidence="2 3">LLAP12</strain>
    </source>
</reference>
<dbReference type="STRING" id="658187.LDG_7463"/>
<evidence type="ECO:0000256" key="1">
    <source>
        <dbReference type="SAM" id="MobiDB-lite"/>
    </source>
</evidence>
<protein>
    <recommendedName>
        <fullName evidence="4">TIGR03752 family integrating conjugative element protein</fullName>
    </recommendedName>
</protein>
<name>G9EQB6_9GAMM</name>
<dbReference type="eggNOG" id="COG1842">
    <property type="taxonomic scope" value="Bacteria"/>
</dbReference>
<sequence>MKNNLSLKVLAGVVFFVVVLVLALSRKPEEKAPSRKMDPNNINAAIASQFNDNIRDVSARLSENERKVQTLAHQNKLLTEQNAQLTASKEQGGVVVRQELPQEVMHTIESLKKELAQQKKSFEHALMGEGFPIGGHVNPTQKKSTKNVYDIDAQIIKHPLSEQETSYWNKLNERRKALQQRTAHSLKNARPAPQPKPKSIPYYTIPAGSDLGNTTLLSALIGEVPIDGKLMQPLFPFSALISRGDLIASNGVPLPPDITGMKVNGYAIGVGSFLDNISCARAYVTSILFTFQDGHFVVVGKEQMTNSVDLVNNESLGYLTTPYGNPCIHGTYYTNAPRVLAAMMATSGLSGAGNALSQWQMTYFAGPNGAAAAPTGSLGQYAAGGALAEGSAKGADWLEKRIQGSFDMVFVPASVPYRIGNGEQYRPNRMSLHMTQTIKLDKQLQGRVLDYGHLQNYTHDFSLK</sequence>
<keyword evidence="3" id="KW-1185">Reference proteome</keyword>
<feature type="region of interest" description="Disordered" evidence="1">
    <location>
        <begin position="180"/>
        <end position="201"/>
    </location>
</feature>
<dbReference type="HOGENOM" id="CLU_655407_0_0_6"/>
<evidence type="ECO:0000313" key="2">
    <source>
        <dbReference type="EMBL" id="EHL30511.1"/>
    </source>
</evidence>
<dbReference type="InterPro" id="IPR021207">
    <property type="entry name" value="Integr_conj_element_PFL4705"/>
</dbReference>
<accession>G9EQB6</accession>
<dbReference type="NCBIfam" id="TIGR03752">
    <property type="entry name" value="conj_TIGR03752"/>
    <property type="match status" value="1"/>
</dbReference>
<dbReference type="OrthoDB" id="7061550at2"/>
<evidence type="ECO:0008006" key="4">
    <source>
        <dbReference type="Google" id="ProtNLM"/>
    </source>
</evidence>